<evidence type="ECO:0000256" key="6">
    <source>
        <dbReference type="SAM" id="Coils"/>
    </source>
</evidence>
<accession>A0A1M7K6D4</accession>
<dbReference type="GO" id="GO:0005886">
    <property type="term" value="C:plasma membrane"/>
    <property type="evidence" value="ECO:0007669"/>
    <property type="project" value="UniProtKB-SubCell"/>
</dbReference>
<comment type="subcellular location">
    <subcellularLocation>
        <location evidence="1">Cell membrane</location>
        <topology evidence="1">Multi-pass membrane protein</topology>
    </subcellularLocation>
</comment>
<evidence type="ECO:0000256" key="5">
    <source>
        <dbReference type="ARBA" id="ARBA00023136"/>
    </source>
</evidence>
<keyword evidence="3 7" id="KW-0812">Transmembrane</keyword>
<gene>
    <name evidence="9" type="ORF">SAMN04487860_107125</name>
</gene>
<feature type="coiled-coil region" evidence="6">
    <location>
        <begin position="188"/>
        <end position="215"/>
    </location>
</feature>
<organism evidence="9 10">
    <name type="scientific">Ruminococcus flavefaciens</name>
    <dbReference type="NCBI Taxonomy" id="1265"/>
    <lineage>
        <taxon>Bacteria</taxon>
        <taxon>Bacillati</taxon>
        <taxon>Bacillota</taxon>
        <taxon>Clostridia</taxon>
        <taxon>Eubacteriales</taxon>
        <taxon>Oscillospiraceae</taxon>
        <taxon>Ruminococcus</taxon>
    </lineage>
</organism>
<feature type="transmembrane region" description="Helical" evidence="7">
    <location>
        <begin position="576"/>
        <end position="597"/>
    </location>
</feature>
<evidence type="ECO:0000256" key="4">
    <source>
        <dbReference type="ARBA" id="ARBA00022989"/>
    </source>
</evidence>
<dbReference type="RefSeq" id="WP_072950897.1">
    <property type="nucleotide sequence ID" value="NZ_FRCT01000007.1"/>
</dbReference>
<dbReference type="PANTHER" id="PTHR30287:SF2">
    <property type="entry name" value="BLL1001 PROTEIN"/>
    <property type="match status" value="1"/>
</dbReference>
<keyword evidence="2" id="KW-1003">Cell membrane</keyword>
<dbReference type="EMBL" id="FRCT01000007">
    <property type="protein sequence ID" value="SHM60543.1"/>
    <property type="molecule type" value="Genomic_DNA"/>
</dbReference>
<dbReference type="AlphaFoldDB" id="A0A1M7K6D4"/>
<dbReference type="PANTHER" id="PTHR30287">
    <property type="entry name" value="MEMBRANE COMPONENT OF PREDICTED ABC SUPERFAMILY METABOLITE UPTAKE TRANSPORTER"/>
    <property type="match status" value="1"/>
</dbReference>
<evidence type="ECO:0000256" key="1">
    <source>
        <dbReference type="ARBA" id="ARBA00004651"/>
    </source>
</evidence>
<name>A0A1M7K6D4_RUMFL</name>
<feature type="transmembrane region" description="Helical" evidence="7">
    <location>
        <begin position="833"/>
        <end position="858"/>
    </location>
</feature>
<feature type="domain" description="ABC3 transporter permease C-terminal" evidence="8">
    <location>
        <begin position="418"/>
        <end position="537"/>
    </location>
</feature>
<dbReference type="Proteomes" id="UP000184394">
    <property type="component" value="Unassembled WGS sequence"/>
</dbReference>
<dbReference type="InterPro" id="IPR003838">
    <property type="entry name" value="ABC3_permease_C"/>
</dbReference>
<keyword evidence="6" id="KW-0175">Coiled coil</keyword>
<evidence type="ECO:0000313" key="10">
    <source>
        <dbReference type="Proteomes" id="UP000184394"/>
    </source>
</evidence>
<proteinExistence type="predicted"/>
<feature type="transmembrane region" description="Helical" evidence="7">
    <location>
        <begin position="460"/>
        <end position="486"/>
    </location>
</feature>
<evidence type="ECO:0000259" key="8">
    <source>
        <dbReference type="Pfam" id="PF02687"/>
    </source>
</evidence>
<feature type="domain" description="ABC3 transporter permease C-terminal" evidence="8">
    <location>
        <begin position="794"/>
        <end position="900"/>
    </location>
</feature>
<feature type="transmembrane region" description="Helical" evidence="7">
    <location>
        <begin position="791"/>
        <end position="812"/>
    </location>
</feature>
<dbReference type="InterPro" id="IPR038766">
    <property type="entry name" value="Membrane_comp_ABC_pdt"/>
</dbReference>
<evidence type="ECO:0000313" key="9">
    <source>
        <dbReference type="EMBL" id="SHM60543.1"/>
    </source>
</evidence>
<keyword evidence="4 7" id="KW-1133">Transmembrane helix</keyword>
<keyword evidence="5 7" id="KW-0472">Membrane</keyword>
<protein>
    <submittedName>
        <fullName evidence="9">Putative ABC transport system permease protein</fullName>
    </submittedName>
</protein>
<sequence>MENEIKNGARCKNPLRKRVWRDCLRDWKRYLMIFLMLVLTIAFVSGMYVANNSMEHSLAESVDTYAREDGHFELSSEADAELLSALEKGEQADVAVILRERAYKEAEGEVEKAVRDAIKENIEESVASAIEQQVKEKIYSASAETENAMTDEQKEEMFKKALSAAMDENYDKAVKEALEKAYDSDEYKDALEDGLEEAKKKIDEEIDEKIGEAKENYELDANAVPVPVNIYELFYKELDERINSDASYEGTVRVYIDRDKVDRYDILEGKAPQNADEIAIDRMHADNKKLKVGDSLIVGGKEFKICGLIALVDYTTLFESNTDTMFNALTFDVGVMTKEGYDGLNSSEHKNYAFRYTEKPSDEIEEKEKSDSFLKVLISQTAVSEEEQEIKEYVPAYLSEAINFATDDMGNDKAMGGVLLYILTAVLAFIFAVTISTTLEKEASVIGTLRASGYTKGELVRYYMSAPLIIGVFAAIVGNILGYTVFKDIIVGMYRASYSLPSYKTLWTSEAFIRTTIIPIAIMLIINLIVIVYSLRLTPLRFLRHDLKRSRRKKAIRLPRWKFFSRFRMRVFLQNIPNYIMLFVGITFVMVLLSMAVGMPTTLSSYKESVDEMMFADHQIILTSTKDSDGNVIETNSEGAERFSMVSLNYKRKGFTEEVMVYGSEEGSRYIKLDKGYFGSGSNAVYVSKAFADKYDIKKDDMIDLSEKYENKDYRWRVYDIFDYSAGIAVFMSNDMFRSEFGKKEGYFTGYFTDEEITDIDEKYIAKVITSDDVAKIANQLDNSLGAYMSYFQYLCVIISAAVLYLLTKIIIEKNERSISMVKILGYRDGEISSLYMITTALVTIITELISLYLGYIFMKSYWRSMLMELGGWFEFKMTASGFVKEFVMVFIAYLIITVFDFIRIKKIPKVLALKNTE</sequence>
<feature type="transmembrane region" description="Helical" evidence="7">
    <location>
        <begin position="511"/>
        <end position="535"/>
    </location>
</feature>
<feature type="transmembrane region" description="Helical" evidence="7">
    <location>
        <begin position="418"/>
        <end position="439"/>
    </location>
</feature>
<feature type="transmembrane region" description="Helical" evidence="7">
    <location>
        <begin position="878"/>
        <end position="900"/>
    </location>
</feature>
<evidence type="ECO:0000256" key="7">
    <source>
        <dbReference type="SAM" id="Phobius"/>
    </source>
</evidence>
<feature type="transmembrane region" description="Helical" evidence="7">
    <location>
        <begin position="30"/>
        <end position="50"/>
    </location>
</feature>
<reference evidence="9 10" key="1">
    <citation type="submission" date="2016-11" db="EMBL/GenBank/DDBJ databases">
        <authorList>
            <person name="Jaros S."/>
            <person name="Januszkiewicz K."/>
            <person name="Wedrychowicz H."/>
        </authorList>
    </citation>
    <scope>NUCLEOTIDE SEQUENCE [LARGE SCALE GENOMIC DNA]</scope>
    <source>
        <strain evidence="9 10">Y1</strain>
    </source>
</reference>
<evidence type="ECO:0000256" key="3">
    <source>
        <dbReference type="ARBA" id="ARBA00022692"/>
    </source>
</evidence>
<evidence type="ECO:0000256" key="2">
    <source>
        <dbReference type="ARBA" id="ARBA00022475"/>
    </source>
</evidence>
<dbReference type="Pfam" id="PF02687">
    <property type="entry name" value="FtsX"/>
    <property type="match status" value="2"/>
</dbReference>